<dbReference type="STRING" id="1650663.GCA_001486665_00431"/>
<proteinExistence type="predicted"/>
<organism evidence="2 3">
    <name type="scientific">Allofournierella massiliensis</name>
    <dbReference type="NCBI Taxonomy" id="1650663"/>
    <lineage>
        <taxon>Bacteria</taxon>
        <taxon>Bacillati</taxon>
        <taxon>Bacillota</taxon>
        <taxon>Clostridia</taxon>
        <taxon>Eubacteriales</taxon>
        <taxon>Oscillospiraceae</taxon>
        <taxon>Allofournierella</taxon>
    </lineage>
</organism>
<evidence type="ECO:0000259" key="1">
    <source>
        <dbReference type="Pfam" id="PF10105"/>
    </source>
</evidence>
<sequence length="214" mass="24575">MTTVRIWFTKTGEASYISLLDLQRVMQRSIKRSGIPVWYTMGFNPHIYMTFANPLPLGQESLVESVDVKTELEQVPLEDWRQALDRVMPLGIKVTRVTLPQYKAEKISFARYQLRMPLSAQASVDAYNQLETAVIQKKTKRGHKEIDLKQALPRIETEQKENELQAELLLTAGEGNNLNPSLWLNFMQEHCGLNPTDVSVLRTALLLEDQTDFR</sequence>
<dbReference type="RefSeq" id="WP_058962953.1">
    <property type="nucleotide sequence ID" value="NZ_CABKVM010000012.1"/>
</dbReference>
<gene>
    <name evidence="2" type="ORF">EDD77_10774</name>
</gene>
<accession>A0A4R1R0C5</accession>
<name>A0A4R1R0C5_9FIRM</name>
<feature type="domain" description="DUF2344" evidence="1">
    <location>
        <begin position="4"/>
        <end position="180"/>
    </location>
</feature>
<dbReference type="AlphaFoldDB" id="A0A4R1R0C5"/>
<dbReference type="OrthoDB" id="9780488at2"/>
<reference evidence="2 3" key="1">
    <citation type="submission" date="2019-03" db="EMBL/GenBank/DDBJ databases">
        <title>Genomic Encyclopedia of Type Strains, Phase IV (KMG-IV): sequencing the most valuable type-strain genomes for metagenomic binning, comparative biology and taxonomic classification.</title>
        <authorList>
            <person name="Goeker M."/>
        </authorList>
    </citation>
    <scope>NUCLEOTIDE SEQUENCE [LARGE SCALE GENOMIC DNA]</scope>
    <source>
        <strain evidence="2 3">DSM 100451</strain>
    </source>
</reference>
<evidence type="ECO:0000313" key="3">
    <source>
        <dbReference type="Proteomes" id="UP000295184"/>
    </source>
</evidence>
<dbReference type="GeneID" id="97380303"/>
<evidence type="ECO:0000313" key="2">
    <source>
        <dbReference type="EMBL" id="TCL58719.1"/>
    </source>
</evidence>
<dbReference type="NCBIfam" id="TIGR03936">
    <property type="entry name" value="sam_1_link_chp"/>
    <property type="match status" value="1"/>
</dbReference>
<comment type="caution">
    <text evidence="2">The sequence shown here is derived from an EMBL/GenBank/DDBJ whole genome shotgun (WGS) entry which is preliminary data.</text>
</comment>
<dbReference type="Proteomes" id="UP000295184">
    <property type="component" value="Unassembled WGS sequence"/>
</dbReference>
<dbReference type="Pfam" id="PF10105">
    <property type="entry name" value="DUF2344"/>
    <property type="match status" value="1"/>
</dbReference>
<protein>
    <submittedName>
        <fullName evidence="2">Radical SAM-linked protein</fullName>
    </submittedName>
</protein>
<dbReference type="EMBL" id="SLUM01000007">
    <property type="protein sequence ID" value="TCL58719.1"/>
    <property type="molecule type" value="Genomic_DNA"/>
</dbReference>
<dbReference type="InterPro" id="IPR018768">
    <property type="entry name" value="DUF2344"/>
</dbReference>